<evidence type="ECO:0000313" key="7">
    <source>
        <dbReference type="EMBL" id="XCC61969.1"/>
    </source>
</evidence>
<dbReference type="PANTHER" id="PTHR32196:SF72">
    <property type="entry name" value="RIBOSE IMPORT PERMEASE PROTEIN RBSC"/>
    <property type="match status" value="1"/>
</dbReference>
<evidence type="ECO:0000256" key="1">
    <source>
        <dbReference type="ARBA" id="ARBA00004651"/>
    </source>
</evidence>
<protein>
    <submittedName>
        <fullName evidence="7">ABC transporter permease</fullName>
    </submittedName>
</protein>
<feature type="transmembrane region" description="Helical" evidence="6">
    <location>
        <begin position="214"/>
        <end position="232"/>
    </location>
</feature>
<dbReference type="AlphaFoldDB" id="A0AAU8A7G2"/>
<dbReference type="InterPro" id="IPR001851">
    <property type="entry name" value="ABC_transp_permease"/>
</dbReference>
<dbReference type="GO" id="GO:0022857">
    <property type="term" value="F:transmembrane transporter activity"/>
    <property type="evidence" value="ECO:0007669"/>
    <property type="project" value="InterPro"/>
</dbReference>
<comment type="subcellular location">
    <subcellularLocation>
        <location evidence="1">Cell membrane</location>
        <topology evidence="1">Multi-pass membrane protein</topology>
    </subcellularLocation>
</comment>
<proteinExistence type="predicted"/>
<evidence type="ECO:0000256" key="5">
    <source>
        <dbReference type="ARBA" id="ARBA00023136"/>
    </source>
</evidence>
<evidence type="ECO:0000256" key="4">
    <source>
        <dbReference type="ARBA" id="ARBA00022989"/>
    </source>
</evidence>
<keyword evidence="2" id="KW-1003">Cell membrane</keyword>
<feature type="transmembrane region" description="Helical" evidence="6">
    <location>
        <begin position="45"/>
        <end position="68"/>
    </location>
</feature>
<keyword evidence="5 6" id="KW-0472">Membrane</keyword>
<dbReference type="EMBL" id="CP117826">
    <property type="protein sequence ID" value="XCC61969.1"/>
    <property type="molecule type" value="Genomic_DNA"/>
</dbReference>
<dbReference type="Pfam" id="PF02653">
    <property type="entry name" value="BPD_transp_2"/>
    <property type="match status" value="1"/>
</dbReference>
<feature type="transmembrane region" description="Helical" evidence="6">
    <location>
        <begin position="293"/>
        <end position="312"/>
    </location>
</feature>
<feature type="transmembrane region" description="Helical" evidence="6">
    <location>
        <begin position="120"/>
        <end position="139"/>
    </location>
</feature>
<sequence>MEAVKKQKRIDLSTEMTVLVACVGLFIIFSVIAPNFLTFSNVMNVFLYSAVTGICATGMTLVIISGGLDISVGSVVGLTGMVAGLVIAGTGNVALGIFLALLTGAGCGALNGLLVTRFKIVPIIATLATMSIFRGMAMLTTNGQSQIVSADAFKWLGRGYLLDVVPYCVIIMIAMFIIIGYVLKNTPFGRKTYSIGGNPEASRLAGMNVKGVRFVIYVLCGLFAGLSGIVTASQTGTAIPSAGEGLEMDVIGAVVLGGASMSGGKGSIVGTLLGVLIFAILQNGLTLLNVMSFWQTIAKGIVLVIAVMLDVARGGGYE</sequence>
<organism evidence="7">
    <name type="scientific">Christensenella massiliensis</name>
    <dbReference type="NCBI Taxonomy" id="1805714"/>
    <lineage>
        <taxon>Bacteria</taxon>
        <taxon>Bacillati</taxon>
        <taxon>Bacillota</taxon>
        <taxon>Clostridia</taxon>
        <taxon>Christensenellales</taxon>
        <taxon>Christensenellaceae</taxon>
        <taxon>Christensenella</taxon>
    </lineage>
</organism>
<feature type="transmembrane region" description="Helical" evidence="6">
    <location>
        <begin position="75"/>
        <end position="100"/>
    </location>
</feature>
<feature type="transmembrane region" description="Helical" evidence="6">
    <location>
        <begin position="160"/>
        <end position="183"/>
    </location>
</feature>
<reference evidence="7" key="1">
    <citation type="submission" date="2023-02" db="EMBL/GenBank/DDBJ databases">
        <title>Gut commensal Christensenella minuta modulates host metabolism via a new class of secondary bile acids.</title>
        <authorList>
            <person name="Liu C."/>
        </authorList>
    </citation>
    <scope>NUCLEOTIDE SEQUENCE</scope>
    <source>
        <strain evidence="7">CA70</strain>
    </source>
</reference>
<keyword evidence="4 6" id="KW-1133">Transmembrane helix</keyword>
<evidence type="ECO:0000256" key="2">
    <source>
        <dbReference type="ARBA" id="ARBA00022475"/>
    </source>
</evidence>
<accession>A0AAU8A7G2</accession>
<keyword evidence="3 6" id="KW-0812">Transmembrane</keyword>
<feature type="transmembrane region" description="Helical" evidence="6">
    <location>
        <begin position="253"/>
        <end position="281"/>
    </location>
</feature>
<dbReference type="GO" id="GO:0005886">
    <property type="term" value="C:plasma membrane"/>
    <property type="evidence" value="ECO:0007669"/>
    <property type="project" value="UniProtKB-SubCell"/>
</dbReference>
<name>A0AAU8A7G2_9FIRM</name>
<dbReference type="RefSeq" id="WP_353423274.1">
    <property type="nucleotide sequence ID" value="NZ_CP117826.1"/>
</dbReference>
<gene>
    <name evidence="7" type="ORF">PUP29_10620</name>
</gene>
<evidence type="ECO:0000256" key="3">
    <source>
        <dbReference type="ARBA" id="ARBA00022692"/>
    </source>
</evidence>
<dbReference type="PANTHER" id="PTHR32196">
    <property type="entry name" value="ABC TRANSPORTER PERMEASE PROTEIN YPHD-RELATED-RELATED"/>
    <property type="match status" value="1"/>
</dbReference>
<feature type="transmembrane region" description="Helical" evidence="6">
    <location>
        <begin position="12"/>
        <end position="33"/>
    </location>
</feature>
<evidence type="ECO:0000256" key="6">
    <source>
        <dbReference type="SAM" id="Phobius"/>
    </source>
</evidence>
<dbReference type="CDD" id="cd06579">
    <property type="entry name" value="TM_PBP1_transp_AraH_like"/>
    <property type="match status" value="1"/>
</dbReference>